<evidence type="ECO:0000256" key="4">
    <source>
        <dbReference type="ARBA" id="ARBA00022692"/>
    </source>
</evidence>
<organism evidence="9">
    <name type="scientific">marine sediment metagenome</name>
    <dbReference type="NCBI Taxonomy" id="412755"/>
    <lineage>
        <taxon>unclassified sequences</taxon>
        <taxon>metagenomes</taxon>
        <taxon>ecological metagenomes</taxon>
    </lineage>
</organism>
<dbReference type="InterPro" id="IPR003004">
    <property type="entry name" value="GspF/PilC"/>
</dbReference>
<dbReference type="InterPro" id="IPR042094">
    <property type="entry name" value="T2SS_GspF_sf"/>
</dbReference>
<evidence type="ECO:0000256" key="3">
    <source>
        <dbReference type="ARBA" id="ARBA00022475"/>
    </source>
</evidence>
<evidence type="ECO:0000313" key="9">
    <source>
        <dbReference type="EMBL" id="GAG19600.1"/>
    </source>
</evidence>
<dbReference type="EMBL" id="BARS01038175">
    <property type="protein sequence ID" value="GAG19600.1"/>
    <property type="molecule type" value="Genomic_DNA"/>
</dbReference>
<accession>X0VMZ4</accession>
<proteinExistence type="inferred from homology"/>
<comment type="similarity">
    <text evidence="2">Belongs to the GSP F family.</text>
</comment>
<keyword evidence="4 7" id="KW-0812">Transmembrane</keyword>
<feature type="non-terminal residue" evidence="9">
    <location>
        <position position="1"/>
    </location>
</feature>
<comment type="caution">
    <text evidence="9">The sequence shown here is derived from an EMBL/GenBank/DDBJ whole genome shotgun (WGS) entry which is preliminary data.</text>
</comment>
<evidence type="ECO:0000256" key="1">
    <source>
        <dbReference type="ARBA" id="ARBA00004651"/>
    </source>
</evidence>
<protein>
    <recommendedName>
        <fullName evidence="8">Type II secretion system protein GspF domain-containing protein</fullName>
    </recommendedName>
</protein>
<dbReference type="Pfam" id="PF00482">
    <property type="entry name" value="T2SSF"/>
    <property type="match status" value="1"/>
</dbReference>
<evidence type="ECO:0000259" key="8">
    <source>
        <dbReference type="Pfam" id="PF00482"/>
    </source>
</evidence>
<evidence type="ECO:0000256" key="6">
    <source>
        <dbReference type="ARBA" id="ARBA00023136"/>
    </source>
</evidence>
<gene>
    <name evidence="9" type="ORF">S01H1_58435</name>
</gene>
<keyword evidence="3" id="KW-1003">Cell membrane</keyword>
<dbReference type="Gene3D" id="1.20.81.30">
    <property type="entry name" value="Type II secretion system (T2SS), domain F"/>
    <property type="match status" value="1"/>
</dbReference>
<comment type="subcellular location">
    <subcellularLocation>
        <location evidence="1">Cell membrane</location>
        <topology evidence="1">Multi-pass membrane protein</topology>
    </subcellularLocation>
</comment>
<feature type="transmembrane region" description="Helical" evidence="7">
    <location>
        <begin position="65"/>
        <end position="90"/>
    </location>
</feature>
<evidence type="ECO:0000256" key="2">
    <source>
        <dbReference type="ARBA" id="ARBA00005745"/>
    </source>
</evidence>
<keyword evidence="6 7" id="KW-0472">Membrane</keyword>
<name>X0VMZ4_9ZZZZ</name>
<dbReference type="PANTHER" id="PTHR30012">
    <property type="entry name" value="GENERAL SECRETION PATHWAY PROTEIN"/>
    <property type="match status" value="1"/>
</dbReference>
<dbReference type="AlphaFoldDB" id="X0VMZ4"/>
<reference evidence="9" key="1">
    <citation type="journal article" date="2014" name="Front. Microbiol.">
        <title>High frequency of phylogenetically diverse reductive dehalogenase-homologous genes in deep subseafloor sedimentary metagenomes.</title>
        <authorList>
            <person name="Kawai M."/>
            <person name="Futagami T."/>
            <person name="Toyoda A."/>
            <person name="Takaki Y."/>
            <person name="Nishi S."/>
            <person name="Hori S."/>
            <person name="Arai W."/>
            <person name="Tsubouchi T."/>
            <person name="Morono Y."/>
            <person name="Uchiyama I."/>
            <person name="Ito T."/>
            <person name="Fujiyama A."/>
            <person name="Inagaki F."/>
            <person name="Takami H."/>
        </authorList>
    </citation>
    <scope>NUCLEOTIDE SEQUENCE</scope>
    <source>
        <strain evidence="9">Expedition CK06-06</strain>
    </source>
</reference>
<sequence length="95" mass="9960">EEVKKGEPLASGLGESGHFPPLLVQIVSIGEQTGKLDELLLNAADTFDDEADAAISRFIAILPAVLILLLAVVIGFIIVATLLPILMMGFGTGLF</sequence>
<feature type="domain" description="Type II secretion system protein GspF" evidence="8">
    <location>
        <begin position="1"/>
        <end position="84"/>
    </location>
</feature>
<dbReference type="InterPro" id="IPR018076">
    <property type="entry name" value="T2SS_GspF_dom"/>
</dbReference>
<dbReference type="GO" id="GO:0015628">
    <property type="term" value="P:protein secretion by the type II secretion system"/>
    <property type="evidence" value="ECO:0007669"/>
    <property type="project" value="TreeGrafter"/>
</dbReference>
<keyword evidence="5 7" id="KW-1133">Transmembrane helix</keyword>
<evidence type="ECO:0000256" key="7">
    <source>
        <dbReference type="SAM" id="Phobius"/>
    </source>
</evidence>
<dbReference type="PANTHER" id="PTHR30012:SF0">
    <property type="entry name" value="TYPE II SECRETION SYSTEM PROTEIN F-RELATED"/>
    <property type="match status" value="1"/>
</dbReference>
<dbReference type="GO" id="GO:0005886">
    <property type="term" value="C:plasma membrane"/>
    <property type="evidence" value="ECO:0007669"/>
    <property type="project" value="UniProtKB-SubCell"/>
</dbReference>
<evidence type="ECO:0000256" key="5">
    <source>
        <dbReference type="ARBA" id="ARBA00022989"/>
    </source>
</evidence>